<sequence length="870" mass="91811">LSRSGSEGLEGPPPPIEVSRSWPGTQGRWPLCARAAGPGRDGGAVRGFGRGSRGAGRVDGGPCLPAGMASVGVAPFVHASPCSTPQPTYGRLSTTYAAASRAQACHGRPSAVGGEWRFRSASPGAAAGGGRCSRAAAPEARGASGEVPALAGTGSWELEREQEELKEQLKTMRSQRRNRALRGELEVERLLSELQALQQKEQHALRREGRADDLLWREEVRLEEDGATRSARLTCQPATALPDGERAPAWQRRPAGEASAGHPGAAQASTRRWPGSARGTGCGVDPTASSPQRRPPEDGRDSPDGERSIQDSPHSAVLRAETGSSKPPPAEAAVRGQSASSSVATAEATLGSSAALCRLRRQAAAAVAAEASDSADCAAGQWQLGAACGAEVFPLPAGAGQVAAGVHQAPTIMWTPSSSSRRPQQGKGSRSRGHQPCPIRPRAAALVADKETGLSPAARLRKAANTVGEAERKAAGARTALQAAHDRLEDAELRQREVQERLIELEEEARKAKTSQERLRVSDSDLEAMRGFFLQLRTLPTAHSAGNFARAWELTMQHLQAVEWMLALHGSEATCDQQSVPQQLLGSEATCGGVDFAELGRRVGSQCGCAGSPFARGHSGEPWLVNGHQIMQGQALCGTEAPFMVCTACYLHARTPTMVWKGLRDACVGAGRPPGTKKPFGKLFPPTAAIKMPLAEKLGAVDQGGDPAGPASAARSERDAVLITPPMEAVARAHGFGDLAQVRVQRMSAETPTSPRAAARICSTFARSDEHLERFFRACCGYAVGRAGSDSPQAEAAVEESTEDGVTEVQTPMNFAVVDSFTRLVYCMMKGLDKVQILTRALGAITKELQKDAAEQGSSFNQRPYYRPGL</sequence>
<dbReference type="InterPro" id="IPR040398">
    <property type="entry name" value="Not1"/>
</dbReference>
<dbReference type="PANTHER" id="PTHR13162">
    <property type="entry name" value="CCR4-NOT TRANSCRIPTION COMPLEX"/>
    <property type="match status" value="1"/>
</dbReference>
<dbReference type="PANTHER" id="PTHR13162:SF8">
    <property type="entry name" value="CCR4-NOT TRANSCRIPTION COMPLEX SUBUNIT 1"/>
    <property type="match status" value="1"/>
</dbReference>
<evidence type="ECO:0000313" key="4">
    <source>
        <dbReference type="Proteomes" id="UP001189429"/>
    </source>
</evidence>
<gene>
    <name evidence="3" type="ORF">PCOR1329_LOCUS5228</name>
</gene>
<comment type="caution">
    <text evidence="3">The sequence shown here is derived from an EMBL/GenBank/DDBJ whole genome shotgun (WGS) entry which is preliminary data.</text>
</comment>
<feature type="compositionally biased region" description="Basic and acidic residues" evidence="2">
    <location>
        <begin position="294"/>
        <end position="309"/>
    </location>
</feature>
<keyword evidence="4" id="KW-1185">Reference proteome</keyword>
<feature type="compositionally biased region" description="Polar residues" evidence="2">
    <location>
        <begin position="414"/>
        <end position="428"/>
    </location>
</feature>
<feature type="region of interest" description="Disordered" evidence="2">
    <location>
        <begin position="1"/>
        <end position="56"/>
    </location>
</feature>
<reference evidence="3" key="1">
    <citation type="submission" date="2023-10" db="EMBL/GenBank/DDBJ databases">
        <authorList>
            <person name="Chen Y."/>
            <person name="Shah S."/>
            <person name="Dougan E. K."/>
            <person name="Thang M."/>
            <person name="Chan C."/>
        </authorList>
    </citation>
    <scope>NUCLEOTIDE SEQUENCE [LARGE SCALE GENOMIC DNA]</scope>
</reference>
<feature type="non-terminal residue" evidence="3">
    <location>
        <position position="1"/>
    </location>
</feature>
<feature type="compositionally biased region" description="Low complexity" evidence="2">
    <location>
        <begin position="1"/>
        <end position="10"/>
    </location>
</feature>
<name>A0ABN9PR34_9DINO</name>
<organism evidence="3 4">
    <name type="scientific">Prorocentrum cordatum</name>
    <dbReference type="NCBI Taxonomy" id="2364126"/>
    <lineage>
        <taxon>Eukaryota</taxon>
        <taxon>Sar</taxon>
        <taxon>Alveolata</taxon>
        <taxon>Dinophyceae</taxon>
        <taxon>Prorocentrales</taxon>
        <taxon>Prorocentraceae</taxon>
        <taxon>Prorocentrum</taxon>
    </lineage>
</organism>
<dbReference type="EMBL" id="CAUYUJ010001374">
    <property type="protein sequence ID" value="CAK0795597.1"/>
    <property type="molecule type" value="Genomic_DNA"/>
</dbReference>
<feature type="region of interest" description="Disordered" evidence="2">
    <location>
        <begin position="122"/>
        <end position="149"/>
    </location>
</feature>
<evidence type="ECO:0000313" key="3">
    <source>
        <dbReference type="EMBL" id="CAK0795597.1"/>
    </source>
</evidence>
<feature type="coiled-coil region" evidence="1">
    <location>
        <begin position="155"/>
        <end position="207"/>
    </location>
</feature>
<feature type="compositionally biased region" description="Gly residues" evidence="2">
    <location>
        <begin position="39"/>
        <end position="56"/>
    </location>
</feature>
<dbReference type="Proteomes" id="UP001189429">
    <property type="component" value="Unassembled WGS sequence"/>
</dbReference>
<proteinExistence type="predicted"/>
<dbReference type="Gene3D" id="1.25.40.790">
    <property type="match status" value="1"/>
</dbReference>
<accession>A0ABN9PR34</accession>
<feature type="coiled-coil region" evidence="1">
    <location>
        <begin position="474"/>
        <end position="522"/>
    </location>
</feature>
<feature type="region of interest" description="Disordered" evidence="2">
    <location>
        <begin position="413"/>
        <end position="439"/>
    </location>
</feature>
<keyword evidence="1" id="KW-0175">Coiled coil</keyword>
<feature type="region of interest" description="Disordered" evidence="2">
    <location>
        <begin position="225"/>
        <end position="341"/>
    </location>
</feature>
<evidence type="ECO:0000256" key="2">
    <source>
        <dbReference type="SAM" id="MobiDB-lite"/>
    </source>
</evidence>
<evidence type="ECO:0000256" key="1">
    <source>
        <dbReference type="SAM" id="Coils"/>
    </source>
</evidence>
<protein>
    <submittedName>
        <fullName evidence="3">Uncharacterized protein</fullName>
    </submittedName>
</protein>